<sequence length="124" mass="13871">MVHLFASNYHFSFMFPLWLLIAASLHAFQDITVCSGVIITFRHIITAASCLDFNENGLKTASVSEFKIYGGTSCLYIDEEDEELYDNVPRFKCPNENENSHNVASIKPLALLVPMSSIISNIAH</sequence>
<dbReference type="InterPro" id="IPR009003">
    <property type="entry name" value="Peptidase_S1_PA"/>
</dbReference>
<dbReference type="InterPro" id="IPR043504">
    <property type="entry name" value="Peptidase_S1_PA_chymotrypsin"/>
</dbReference>
<keyword evidence="1" id="KW-0732">Signal</keyword>
<organism evidence="2 3">
    <name type="scientific">Litomosoides sigmodontis</name>
    <name type="common">Filarial nematode worm</name>
    <dbReference type="NCBI Taxonomy" id="42156"/>
    <lineage>
        <taxon>Eukaryota</taxon>
        <taxon>Metazoa</taxon>
        <taxon>Ecdysozoa</taxon>
        <taxon>Nematoda</taxon>
        <taxon>Chromadorea</taxon>
        <taxon>Rhabditida</taxon>
        <taxon>Spirurina</taxon>
        <taxon>Spiruromorpha</taxon>
        <taxon>Filarioidea</taxon>
        <taxon>Onchocercidae</taxon>
        <taxon>Litomosoides</taxon>
    </lineage>
</organism>
<dbReference type="Gene3D" id="2.40.10.10">
    <property type="entry name" value="Trypsin-like serine proteases"/>
    <property type="match status" value="1"/>
</dbReference>
<dbReference type="AlphaFoldDB" id="A0A3P6U3I5"/>
<proteinExistence type="predicted"/>
<name>A0A3P6U3I5_LITSI</name>
<keyword evidence="3" id="KW-1185">Reference proteome</keyword>
<evidence type="ECO:0000256" key="1">
    <source>
        <dbReference type="SAM" id="SignalP"/>
    </source>
</evidence>
<evidence type="ECO:0008006" key="4">
    <source>
        <dbReference type="Google" id="ProtNLM"/>
    </source>
</evidence>
<evidence type="ECO:0000313" key="3">
    <source>
        <dbReference type="Proteomes" id="UP000277928"/>
    </source>
</evidence>
<dbReference type="Proteomes" id="UP000277928">
    <property type="component" value="Unassembled WGS sequence"/>
</dbReference>
<dbReference type="OrthoDB" id="5865429at2759"/>
<feature type="signal peptide" evidence="1">
    <location>
        <begin position="1"/>
        <end position="27"/>
    </location>
</feature>
<dbReference type="SUPFAM" id="SSF50494">
    <property type="entry name" value="Trypsin-like serine proteases"/>
    <property type="match status" value="1"/>
</dbReference>
<feature type="chain" id="PRO_5018314248" description="Peptidase S1 domain-containing protein" evidence="1">
    <location>
        <begin position="28"/>
        <end position="124"/>
    </location>
</feature>
<dbReference type="STRING" id="42156.A0A3P6U3I5"/>
<evidence type="ECO:0000313" key="2">
    <source>
        <dbReference type="EMBL" id="VDK88585.1"/>
    </source>
</evidence>
<feature type="non-terminal residue" evidence="2">
    <location>
        <position position="124"/>
    </location>
</feature>
<gene>
    <name evidence="2" type="ORF">NLS_LOCUS8742</name>
</gene>
<dbReference type="EMBL" id="UYRX01001182">
    <property type="protein sequence ID" value="VDK88585.1"/>
    <property type="molecule type" value="Genomic_DNA"/>
</dbReference>
<accession>A0A3P6U3I5</accession>
<reference evidence="2 3" key="1">
    <citation type="submission" date="2018-08" db="EMBL/GenBank/DDBJ databases">
        <authorList>
            <person name="Laetsch R D."/>
            <person name="Stevens L."/>
            <person name="Kumar S."/>
            <person name="Blaxter L. M."/>
        </authorList>
    </citation>
    <scope>NUCLEOTIDE SEQUENCE [LARGE SCALE GENOMIC DNA]</scope>
</reference>
<protein>
    <recommendedName>
        <fullName evidence="4">Peptidase S1 domain-containing protein</fullName>
    </recommendedName>
</protein>